<proteinExistence type="predicted"/>
<dbReference type="AlphaFoldDB" id="A0A6A3JBV1"/>
<evidence type="ECO:0000313" key="6">
    <source>
        <dbReference type="Proteomes" id="UP000434957"/>
    </source>
</evidence>
<evidence type="ECO:0000313" key="7">
    <source>
        <dbReference type="Proteomes" id="UP000435112"/>
    </source>
</evidence>
<dbReference type="OrthoDB" id="10287477at2759"/>
<dbReference type="Proteomes" id="UP000435112">
    <property type="component" value="Unassembled WGS sequence"/>
</dbReference>
<dbReference type="EMBL" id="QXFU01000587">
    <property type="protein sequence ID" value="KAE9028427.1"/>
    <property type="molecule type" value="Genomic_DNA"/>
</dbReference>
<keyword evidence="6" id="KW-1185">Reference proteome</keyword>
<evidence type="ECO:0000313" key="4">
    <source>
        <dbReference type="EMBL" id="KAE9339144.1"/>
    </source>
</evidence>
<accession>A0A6A3JBV1</accession>
<sequence>MREKVWQGVARLGRGTTTLEWPTSGEDASKGKPGNLRTRATAADVLASAQVAPTVYCGDKMDEEARKAWLNDRMRAASLSTTVASLKDSARTDARRVQGVYDC</sequence>
<dbReference type="EMBL" id="QXFV01002174">
    <property type="protein sequence ID" value="KAE8991692.1"/>
    <property type="molecule type" value="Genomic_DNA"/>
</dbReference>
<name>A0A6A3JBV1_9STRA</name>
<dbReference type="Proteomes" id="UP000429607">
    <property type="component" value="Unassembled WGS sequence"/>
</dbReference>
<dbReference type="Proteomes" id="UP000434957">
    <property type="component" value="Unassembled WGS sequence"/>
</dbReference>
<reference evidence="5 7" key="1">
    <citation type="submission" date="2018-09" db="EMBL/GenBank/DDBJ databases">
        <title>Genomic investigation of the strawberry pathogen Phytophthora fragariae indicates pathogenicity is determined by transcriptional variation in three key races.</title>
        <authorList>
            <person name="Adams T.M."/>
            <person name="Armitage A.D."/>
            <person name="Sobczyk M.K."/>
            <person name="Bates H.J."/>
            <person name="Dunwell J.M."/>
            <person name="Nellist C.F."/>
            <person name="Harrison R.J."/>
        </authorList>
    </citation>
    <scope>NUCLEOTIDE SEQUENCE [LARGE SCALE GENOMIC DNA]</scope>
    <source>
        <strain evidence="2 5">SCRP249</strain>
        <strain evidence="3 7">SCRP324</strain>
        <strain evidence="4 6">SCRP333</strain>
    </source>
</reference>
<evidence type="ECO:0000313" key="2">
    <source>
        <dbReference type="EMBL" id="KAE8991692.1"/>
    </source>
</evidence>
<dbReference type="EMBL" id="QXFT01000633">
    <property type="protein sequence ID" value="KAE9339144.1"/>
    <property type="molecule type" value="Genomic_DNA"/>
</dbReference>
<evidence type="ECO:0000313" key="5">
    <source>
        <dbReference type="Proteomes" id="UP000429607"/>
    </source>
</evidence>
<comment type="caution">
    <text evidence="2">The sequence shown here is derived from an EMBL/GenBank/DDBJ whole genome shotgun (WGS) entry which is preliminary data.</text>
</comment>
<feature type="region of interest" description="Disordered" evidence="1">
    <location>
        <begin position="16"/>
        <end position="35"/>
    </location>
</feature>
<protein>
    <submittedName>
        <fullName evidence="2">Uncharacterized protein</fullName>
    </submittedName>
</protein>
<evidence type="ECO:0000313" key="3">
    <source>
        <dbReference type="EMBL" id="KAE9028427.1"/>
    </source>
</evidence>
<evidence type="ECO:0000256" key="1">
    <source>
        <dbReference type="SAM" id="MobiDB-lite"/>
    </source>
</evidence>
<gene>
    <name evidence="2" type="ORF">PR001_g21157</name>
    <name evidence="3" type="ORF">PR002_g10390</name>
    <name evidence="4" type="ORF">PR003_g11166</name>
</gene>
<organism evidence="2 5">
    <name type="scientific">Phytophthora rubi</name>
    <dbReference type="NCBI Taxonomy" id="129364"/>
    <lineage>
        <taxon>Eukaryota</taxon>
        <taxon>Sar</taxon>
        <taxon>Stramenopiles</taxon>
        <taxon>Oomycota</taxon>
        <taxon>Peronosporomycetes</taxon>
        <taxon>Peronosporales</taxon>
        <taxon>Peronosporaceae</taxon>
        <taxon>Phytophthora</taxon>
    </lineage>
</organism>